<dbReference type="KEGG" id="gba:J421_0782"/>
<dbReference type="InParanoid" id="W0RB53"/>
<dbReference type="Pfam" id="PF00072">
    <property type="entry name" value="Response_reg"/>
    <property type="match status" value="1"/>
</dbReference>
<evidence type="ECO:0000313" key="4">
    <source>
        <dbReference type="EMBL" id="AHG88319.1"/>
    </source>
</evidence>
<dbReference type="Proteomes" id="UP000019151">
    <property type="component" value="Chromosome"/>
</dbReference>
<keyword evidence="1" id="KW-0597">Phosphoprotein</keyword>
<dbReference type="OrthoDB" id="9809318at2"/>
<evidence type="ECO:0000313" key="5">
    <source>
        <dbReference type="Proteomes" id="UP000019151"/>
    </source>
</evidence>
<dbReference type="Pfam" id="PF04397">
    <property type="entry name" value="LytTR"/>
    <property type="match status" value="1"/>
</dbReference>
<dbReference type="GO" id="GO:0000156">
    <property type="term" value="F:phosphorelay response regulator activity"/>
    <property type="evidence" value="ECO:0007669"/>
    <property type="project" value="InterPro"/>
</dbReference>
<proteinExistence type="predicted"/>
<dbReference type="InterPro" id="IPR046947">
    <property type="entry name" value="LytR-like"/>
</dbReference>
<dbReference type="FunCoup" id="W0RB53">
    <property type="interactions" value="185"/>
</dbReference>
<dbReference type="PANTHER" id="PTHR37299:SF1">
    <property type="entry name" value="STAGE 0 SPORULATION PROTEIN A HOMOLOG"/>
    <property type="match status" value="1"/>
</dbReference>
<dbReference type="Gene3D" id="3.40.50.2300">
    <property type="match status" value="1"/>
</dbReference>
<gene>
    <name evidence="4" type="ORF">J421_0782</name>
</gene>
<protein>
    <submittedName>
        <fullName evidence="4">Response regulator receiver</fullName>
    </submittedName>
</protein>
<dbReference type="InterPro" id="IPR011006">
    <property type="entry name" value="CheY-like_superfamily"/>
</dbReference>
<organism evidence="4 5">
    <name type="scientific">Gemmatirosa kalamazoonensis</name>
    <dbReference type="NCBI Taxonomy" id="861299"/>
    <lineage>
        <taxon>Bacteria</taxon>
        <taxon>Pseudomonadati</taxon>
        <taxon>Gemmatimonadota</taxon>
        <taxon>Gemmatimonadia</taxon>
        <taxon>Gemmatimonadales</taxon>
        <taxon>Gemmatimonadaceae</taxon>
        <taxon>Gemmatirosa</taxon>
    </lineage>
</organism>
<evidence type="ECO:0000256" key="1">
    <source>
        <dbReference type="PROSITE-ProRule" id="PRU00169"/>
    </source>
</evidence>
<feature type="domain" description="HTH LytTR-type" evidence="3">
    <location>
        <begin position="185"/>
        <end position="285"/>
    </location>
</feature>
<dbReference type="SMART" id="SM00850">
    <property type="entry name" value="LytTR"/>
    <property type="match status" value="1"/>
</dbReference>
<dbReference type="PANTHER" id="PTHR37299">
    <property type="entry name" value="TRANSCRIPTIONAL REGULATOR-RELATED"/>
    <property type="match status" value="1"/>
</dbReference>
<dbReference type="RefSeq" id="WP_025409864.1">
    <property type="nucleotide sequence ID" value="NZ_CP007128.1"/>
</dbReference>
<dbReference type="Gene3D" id="2.40.50.1020">
    <property type="entry name" value="LytTr DNA-binding domain"/>
    <property type="match status" value="1"/>
</dbReference>
<dbReference type="AlphaFoldDB" id="W0RB53"/>
<sequence length="285" mass="30848">MISAPVDVTASVPAAATAARTHAALRVLVVDDERLARQRLRRLLGAVPGVTVIAEASSGGEALDLVPRLAPDLLLLDVQMPELDGFGVLARLADVARQAPNVAPPLVVFVTAFDEYAVRAFEVHAVDYVLKPVDPARLVAAVERARETRRTAALADAHVRLLALATSLAPGADAPPAADPMADRIYVKDRGKGIFVRIPDIDYVEALGNYARIHAAGSRHMLREKMAVLEQRLAPHGFARVHRSAIVNLDRVREVVPRRTGDHVVVLTGGVRLKLSRSYRDRIPK</sequence>
<reference evidence="4 5" key="1">
    <citation type="journal article" date="2014" name="Genome Announc.">
        <title>Genome Sequence and Methylome of Soil Bacterium Gemmatirosa kalamazoonensis KBS708T, a Member of the Rarely Cultivated Gemmatimonadetes Phylum.</title>
        <authorList>
            <person name="Debruyn J.M."/>
            <person name="Radosevich M."/>
            <person name="Wommack K.E."/>
            <person name="Polson S.W."/>
            <person name="Hauser L.J."/>
            <person name="Fawaz M.N."/>
            <person name="Korlach J."/>
            <person name="Tsai Y.C."/>
        </authorList>
    </citation>
    <scope>NUCLEOTIDE SEQUENCE [LARGE SCALE GENOMIC DNA]</scope>
    <source>
        <strain evidence="4 5">KBS708</strain>
    </source>
</reference>
<keyword evidence="5" id="KW-1185">Reference proteome</keyword>
<accession>W0RB53</accession>
<evidence type="ECO:0000259" key="2">
    <source>
        <dbReference type="PROSITE" id="PS50110"/>
    </source>
</evidence>
<dbReference type="PROSITE" id="PS50110">
    <property type="entry name" value="RESPONSE_REGULATORY"/>
    <property type="match status" value="1"/>
</dbReference>
<dbReference type="PROSITE" id="PS50930">
    <property type="entry name" value="HTH_LYTTR"/>
    <property type="match status" value="1"/>
</dbReference>
<dbReference type="EMBL" id="CP007128">
    <property type="protein sequence ID" value="AHG88319.1"/>
    <property type="molecule type" value="Genomic_DNA"/>
</dbReference>
<dbReference type="InterPro" id="IPR001789">
    <property type="entry name" value="Sig_transdc_resp-reg_receiver"/>
</dbReference>
<name>W0RB53_9BACT</name>
<feature type="domain" description="Response regulatory" evidence="2">
    <location>
        <begin position="26"/>
        <end position="146"/>
    </location>
</feature>
<dbReference type="SMART" id="SM00448">
    <property type="entry name" value="REC"/>
    <property type="match status" value="1"/>
</dbReference>
<dbReference type="GO" id="GO:0003677">
    <property type="term" value="F:DNA binding"/>
    <property type="evidence" value="ECO:0007669"/>
    <property type="project" value="InterPro"/>
</dbReference>
<dbReference type="STRING" id="861299.J421_0782"/>
<feature type="modified residue" description="4-aspartylphosphate" evidence="1">
    <location>
        <position position="77"/>
    </location>
</feature>
<dbReference type="HOGENOM" id="CLU_000445_14_1_0"/>
<evidence type="ECO:0000259" key="3">
    <source>
        <dbReference type="PROSITE" id="PS50930"/>
    </source>
</evidence>
<dbReference type="SUPFAM" id="SSF52172">
    <property type="entry name" value="CheY-like"/>
    <property type="match status" value="1"/>
</dbReference>
<dbReference type="eggNOG" id="COG3279">
    <property type="taxonomic scope" value="Bacteria"/>
</dbReference>
<dbReference type="InterPro" id="IPR007492">
    <property type="entry name" value="LytTR_DNA-bd_dom"/>
</dbReference>